<dbReference type="PROSITE" id="PS51257">
    <property type="entry name" value="PROKAR_LIPOPROTEIN"/>
    <property type="match status" value="1"/>
</dbReference>
<proteinExistence type="predicted"/>
<sequence>MARTSSMIVFLFIAVCLVALSCGYPRKHPHHQGKALHLGLETYDEYYPGQEEDEIPNTAVVASMAKSHGPSNAKGLGSRPWMWSYLPLKQCPQGYKRDGYGVCRKVWYYRSQASPLLWTIQKLRLSEKLRFEQDLVNNLTQRKSEYPVKFLEEQQYSPLPNI</sequence>
<evidence type="ECO:0000313" key="2">
    <source>
        <dbReference type="EMBL" id="CAD7452991.1"/>
    </source>
</evidence>
<reference evidence="2" key="1">
    <citation type="submission" date="2020-11" db="EMBL/GenBank/DDBJ databases">
        <authorList>
            <person name="Tran Van P."/>
        </authorList>
    </citation>
    <scope>NUCLEOTIDE SEQUENCE</scope>
</reference>
<dbReference type="EMBL" id="OE000224">
    <property type="protein sequence ID" value="CAD7452991.1"/>
    <property type="molecule type" value="Genomic_DNA"/>
</dbReference>
<feature type="chain" id="PRO_5031413162" evidence="1">
    <location>
        <begin position="24"/>
        <end position="162"/>
    </location>
</feature>
<keyword evidence="1" id="KW-0732">Signal</keyword>
<dbReference type="AlphaFoldDB" id="A0A7R9IBC6"/>
<organism evidence="2">
    <name type="scientific">Timema tahoe</name>
    <dbReference type="NCBI Taxonomy" id="61484"/>
    <lineage>
        <taxon>Eukaryota</taxon>
        <taxon>Metazoa</taxon>
        <taxon>Ecdysozoa</taxon>
        <taxon>Arthropoda</taxon>
        <taxon>Hexapoda</taxon>
        <taxon>Insecta</taxon>
        <taxon>Pterygota</taxon>
        <taxon>Neoptera</taxon>
        <taxon>Polyneoptera</taxon>
        <taxon>Phasmatodea</taxon>
        <taxon>Timematodea</taxon>
        <taxon>Timematoidea</taxon>
        <taxon>Timematidae</taxon>
        <taxon>Timema</taxon>
    </lineage>
</organism>
<protein>
    <submittedName>
        <fullName evidence="2">Uncharacterized protein</fullName>
    </submittedName>
</protein>
<gene>
    <name evidence="2" type="ORF">TTEB3V08_LOCUS1146</name>
</gene>
<feature type="signal peptide" evidence="1">
    <location>
        <begin position="1"/>
        <end position="23"/>
    </location>
</feature>
<name>A0A7R9IBC6_9NEOP</name>
<evidence type="ECO:0000256" key="1">
    <source>
        <dbReference type="SAM" id="SignalP"/>
    </source>
</evidence>
<accession>A0A7R9IBC6</accession>